<evidence type="ECO:0000313" key="3">
    <source>
        <dbReference type="Proteomes" id="UP001055115"/>
    </source>
</evidence>
<dbReference type="Proteomes" id="UP001055115">
    <property type="component" value="Unassembled WGS sequence"/>
</dbReference>
<dbReference type="PANTHER" id="PTHR33112">
    <property type="entry name" value="DOMAIN PROTEIN, PUTATIVE-RELATED"/>
    <property type="match status" value="1"/>
</dbReference>
<dbReference type="EMBL" id="BQXU01000032">
    <property type="protein sequence ID" value="GKT49799.1"/>
    <property type="molecule type" value="Genomic_DNA"/>
</dbReference>
<dbReference type="AlphaFoldDB" id="A0AA37UJK1"/>
<organism evidence="2 3">
    <name type="scientific">Colletotrichum spaethianum</name>
    <dbReference type="NCBI Taxonomy" id="700344"/>
    <lineage>
        <taxon>Eukaryota</taxon>
        <taxon>Fungi</taxon>
        <taxon>Dikarya</taxon>
        <taxon>Ascomycota</taxon>
        <taxon>Pezizomycotina</taxon>
        <taxon>Sordariomycetes</taxon>
        <taxon>Hypocreomycetidae</taxon>
        <taxon>Glomerellales</taxon>
        <taxon>Glomerellaceae</taxon>
        <taxon>Colletotrichum</taxon>
        <taxon>Colletotrichum spaethianum species complex</taxon>
    </lineage>
</organism>
<evidence type="ECO:0000259" key="1">
    <source>
        <dbReference type="Pfam" id="PF06985"/>
    </source>
</evidence>
<feature type="domain" description="Heterokaryon incompatibility" evidence="1">
    <location>
        <begin position="66"/>
        <end position="209"/>
    </location>
</feature>
<sequence>MPSKRDVKSERALSAARKLYKECKKSHAPCRYARDTVLPSRVLDLGTAEAPTLKLYVNNTEEHGEYVALSYCWGGPQRGLLKRKTLSNMEGGIQLGNLQLTVRDAITVTRRLGFRYLWIDALCIIQDCNMDKEREIANMAMIYKNAAMTIAAGTAVKAADGFLDMKATYLPDDKFSVPMPTGEMGTVYLRAEAHIPKHTLDERGWVLQEFLLSSRMLVFSEYELLWQCKEVELRSVMENGLEYLQPQESLPWTVFDEDTESLFGNEDMEKRYIWKTIVQQYTLRQLGFKDDRLNALTGITRELETLWRDTNAFGLWMKWFVELLAWSKRGFDSDEGVRETKREGRAPSWSWASVNGRIRFTQMFQREDATVQQVNLLEARESRRVVLKCRLLSDHDVDPAMFEEDEDSGKSRVEMFYDMDDSVDEVGDRALHYLLLGTISERGKSLDVAIMVMEVSGGFFQRVGLAIFDDTDAWKDSEHRNVRLQ</sequence>
<comment type="caution">
    <text evidence="2">The sequence shown here is derived from an EMBL/GenBank/DDBJ whole genome shotgun (WGS) entry which is preliminary data.</text>
</comment>
<protein>
    <recommendedName>
        <fullName evidence="1">Heterokaryon incompatibility domain-containing protein</fullName>
    </recommendedName>
</protein>
<dbReference type="GeneID" id="73330782"/>
<keyword evidence="3" id="KW-1185">Reference proteome</keyword>
<proteinExistence type="predicted"/>
<dbReference type="RefSeq" id="XP_049132149.1">
    <property type="nucleotide sequence ID" value="XM_049276192.1"/>
</dbReference>
<accession>A0AA37UJK1</accession>
<name>A0AA37UJK1_9PEZI</name>
<reference evidence="2 3" key="1">
    <citation type="submission" date="2022-03" db="EMBL/GenBank/DDBJ databases">
        <title>Genome data of Colletotrichum spp.</title>
        <authorList>
            <person name="Utami Y.D."/>
            <person name="Hiruma K."/>
        </authorList>
    </citation>
    <scope>NUCLEOTIDE SEQUENCE [LARGE SCALE GENOMIC DNA]</scope>
    <source>
        <strain evidence="2 3">MAFF 239500</strain>
    </source>
</reference>
<dbReference type="PANTHER" id="PTHR33112:SF16">
    <property type="entry name" value="HETEROKARYON INCOMPATIBILITY DOMAIN-CONTAINING PROTEIN"/>
    <property type="match status" value="1"/>
</dbReference>
<evidence type="ECO:0000313" key="2">
    <source>
        <dbReference type="EMBL" id="GKT49799.1"/>
    </source>
</evidence>
<dbReference type="Pfam" id="PF06985">
    <property type="entry name" value="HET"/>
    <property type="match status" value="1"/>
</dbReference>
<dbReference type="InterPro" id="IPR010730">
    <property type="entry name" value="HET"/>
</dbReference>
<gene>
    <name evidence="2" type="ORF">ColSpa_09980</name>
</gene>